<evidence type="ECO:0000256" key="3">
    <source>
        <dbReference type="SAM" id="MobiDB-lite"/>
    </source>
</evidence>
<accession>A0A840BIS0</accession>
<comment type="catalytic activity">
    <reaction evidence="2">
        <text>2 GTP = 3',3'-c-di-GMP + 2 diphosphate</text>
        <dbReference type="Rhea" id="RHEA:24898"/>
        <dbReference type="ChEBI" id="CHEBI:33019"/>
        <dbReference type="ChEBI" id="CHEBI:37565"/>
        <dbReference type="ChEBI" id="CHEBI:58805"/>
        <dbReference type="EC" id="2.7.7.65"/>
    </reaction>
</comment>
<keyword evidence="7" id="KW-1185">Reference proteome</keyword>
<dbReference type="InterPro" id="IPR029787">
    <property type="entry name" value="Nucleotide_cyclase"/>
</dbReference>
<dbReference type="FunFam" id="3.30.70.270:FF:000001">
    <property type="entry name" value="Diguanylate cyclase domain protein"/>
    <property type="match status" value="1"/>
</dbReference>
<proteinExistence type="predicted"/>
<evidence type="ECO:0000313" key="6">
    <source>
        <dbReference type="EMBL" id="MBB4012533.1"/>
    </source>
</evidence>
<evidence type="ECO:0000256" key="4">
    <source>
        <dbReference type="SAM" id="Phobius"/>
    </source>
</evidence>
<dbReference type="InterPro" id="IPR000160">
    <property type="entry name" value="GGDEF_dom"/>
</dbReference>
<dbReference type="PANTHER" id="PTHR45138">
    <property type="entry name" value="REGULATORY COMPONENTS OF SENSORY TRANSDUCTION SYSTEM"/>
    <property type="match status" value="1"/>
</dbReference>
<feature type="region of interest" description="Disordered" evidence="3">
    <location>
        <begin position="37"/>
        <end position="61"/>
    </location>
</feature>
<reference evidence="6 7" key="1">
    <citation type="submission" date="2020-08" db="EMBL/GenBank/DDBJ databases">
        <title>Genomic Encyclopedia of Type Strains, Phase IV (KMG-IV): sequencing the most valuable type-strain genomes for metagenomic binning, comparative biology and taxonomic classification.</title>
        <authorList>
            <person name="Goeker M."/>
        </authorList>
    </citation>
    <scope>NUCLEOTIDE SEQUENCE [LARGE SCALE GENOMIC DNA]</scope>
    <source>
        <strain evidence="6 7">DSM 106739</strain>
    </source>
</reference>
<dbReference type="InterPro" id="IPR050469">
    <property type="entry name" value="Diguanylate_Cyclase"/>
</dbReference>
<evidence type="ECO:0000256" key="2">
    <source>
        <dbReference type="ARBA" id="ARBA00034247"/>
    </source>
</evidence>
<keyword evidence="4" id="KW-1133">Transmembrane helix</keyword>
<dbReference type="SUPFAM" id="SSF48452">
    <property type="entry name" value="TPR-like"/>
    <property type="match status" value="2"/>
</dbReference>
<protein>
    <recommendedName>
        <fullName evidence="1">diguanylate cyclase</fullName>
        <ecNumber evidence="1">2.7.7.65</ecNumber>
    </recommendedName>
</protein>
<feature type="domain" description="GGDEF" evidence="5">
    <location>
        <begin position="575"/>
        <end position="712"/>
    </location>
</feature>
<dbReference type="SMART" id="SM00267">
    <property type="entry name" value="GGDEF"/>
    <property type="match status" value="1"/>
</dbReference>
<dbReference type="EC" id="2.7.7.65" evidence="1"/>
<feature type="transmembrane region" description="Helical" evidence="4">
    <location>
        <begin position="500"/>
        <end position="518"/>
    </location>
</feature>
<evidence type="ECO:0000313" key="7">
    <source>
        <dbReference type="Proteomes" id="UP000561045"/>
    </source>
</evidence>
<dbReference type="Pfam" id="PF00990">
    <property type="entry name" value="GGDEF"/>
    <property type="match status" value="1"/>
</dbReference>
<dbReference type="Proteomes" id="UP000561045">
    <property type="component" value="Unassembled WGS sequence"/>
</dbReference>
<keyword evidence="4" id="KW-0812">Transmembrane</keyword>
<dbReference type="RefSeq" id="WP_183634327.1">
    <property type="nucleotide sequence ID" value="NZ_BAABLE010000011.1"/>
</dbReference>
<dbReference type="InterPro" id="IPR011990">
    <property type="entry name" value="TPR-like_helical_dom_sf"/>
</dbReference>
<sequence length="737" mass="80279">MPSISPQEGHLILIGKRRTDFIGAGCDTRWRAGAVRRRGRRLSPEPLKPMAGDADNKSGTVDRSEMTFSCTGVVRAFQGRGVRLVLLALMLLSRAAVAGVADEVEAIERAHGADSDIVIEKIAGLEAAARRAGGRDLRVWLAAWGYAHAMTGGRAVAEAVAGELEGMGDRSKDTATLASAYTLRANVLDASGRPRAALAWMDLAEPLARQSGDPSLRYWVASSAGIVAYETGAIERSLELFQLALSSAEQTRDLRRQAQSHLSMVSLLLTLKDASGAMKHAEASYRLAEAGEQKTLMAVAKTYEALAAEVLGDHERQRRATAAAGQLSRLAGGETVELGVMINLADLNLRIGNFAAARTQSERALALARHQKDEPSIATAEFNLGLALIGLGKIAEGRRLADSGSDYYRHQDATGDLLSMYNQYAESLERAGDATHALALVRKAQALEDKLLGADRQRAVVEMQQRYEADKRSKEIELLNRDNALKTAELGRQEMARRSYWLLALVMALATALAILLYGRVRRANQQLAAKNADLEYLSAHDPLTGLFNRRHFTGVLETMPPDLPHRREDDAEDLVRAVFLLDIDHFKQINDSFGHRDGDRVLVEVARRLRETLRDSEILVRWGGEEFLVLAPAIRRAHLDELAMRLLQTVAGTPVETHSGPRRITASLGFAPLEFSDDPLPPDWDRTLHRADQALFLAKRRGRNQAVGVYGRAAAEALEGGDNAALPPSIPGPAAS</sequence>
<gene>
    <name evidence="6" type="ORF">GGR36_001841</name>
</gene>
<evidence type="ECO:0000259" key="5">
    <source>
        <dbReference type="PROSITE" id="PS50887"/>
    </source>
</evidence>
<keyword evidence="4" id="KW-0472">Membrane</keyword>
<organism evidence="6 7">
    <name type="scientific">Niveibacterium umoris</name>
    <dbReference type="NCBI Taxonomy" id="1193620"/>
    <lineage>
        <taxon>Bacteria</taxon>
        <taxon>Pseudomonadati</taxon>
        <taxon>Pseudomonadota</taxon>
        <taxon>Betaproteobacteria</taxon>
        <taxon>Rhodocyclales</taxon>
        <taxon>Rhodocyclaceae</taxon>
        <taxon>Niveibacterium</taxon>
    </lineage>
</organism>
<comment type="caution">
    <text evidence="6">The sequence shown here is derived from an EMBL/GenBank/DDBJ whole genome shotgun (WGS) entry which is preliminary data.</text>
</comment>
<evidence type="ECO:0000256" key="1">
    <source>
        <dbReference type="ARBA" id="ARBA00012528"/>
    </source>
</evidence>
<dbReference type="PROSITE" id="PS50887">
    <property type="entry name" value="GGDEF"/>
    <property type="match status" value="1"/>
</dbReference>
<dbReference type="Gene3D" id="1.25.40.10">
    <property type="entry name" value="Tetratricopeptide repeat domain"/>
    <property type="match status" value="2"/>
</dbReference>
<dbReference type="CDD" id="cd01949">
    <property type="entry name" value="GGDEF"/>
    <property type="match status" value="1"/>
</dbReference>
<dbReference type="AlphaFoldDB" id="A0A840BIS0"/>
<dbReference type="NCBIfam" id="TIGR00254">
    <property type="entry name" value="GGDEF"/>
    <property type="match status" value="1"/>
</dbReference>
<dbReference type="InterPro" id="IPR043128">
    <property type="entry name" value="Rev_trsase/Diguanyl_cyclase"/>
</dbReference>
<dbReference type="EMBL" id="JACIET010000001">
    <property type="protein sequence ID" value="MBB4012533.1"/>
    <property type="molecule type" value="Genomic_DNA"/>
</dbReference>
<dbReference type="PANTHER" id="PTHR45138:SF9">
    <property type="entry name" value="DIGUANYLATE CYCLASE DGCM-RELATED"/>
    <property type="match status" value="1"/>
</dbReference>
<dbReference type="SUPFAM" id="SSF55073">
    <property type="entry name" value="Nucleotide cyclase"/>
    <property type="match status" value="1"/>
</dbReference>
<dbReference type="GO" id="GO:0052621">
    <property type="term" value="F:diguanylate cyclase activity"/>
    <property type="evidence" value="ECO:0007669"/>
    <property type="project" value="UniProtKB-EC"/>
</dbReference>
<dbReference type="Gene3D" id="3.30.70.270">
    <property type="match status" value="1"/>
</dbReference>
<name>A0A840BIS0_9RHOO</name>